<gene>
    <name evidence="5" type="ORF">CY0110_00045</name>
</gene>
<dbReference type="RefSeq" id="WP_008274787.1">
    <property type="nucleotide sequence ID" value="NZ_AAXW01000009.1"/>
</dbReference>
<dbReference type="AlphaFoldDB" id="A3IN24"/>
<evidence type="ECO:0000256" key="1">
    <source>
        <dbReference type="ARBA" id="ARBA00006432"/>
    </source>
</evidence>
<keyword evidence="2 5" id="KW-0436">Ligase</keyword>
<sequence>MNYILETIKNRLHQEWIIGCNSKYFYQLIQSYLEQLTELKIKINKPRIIIVQKDDNYIGFLAAFLASIISNCHVFLCDKRWKEKEWKQVLNIVQPHLIIGIELDYSIKNYQTDSVLLHQSLIMIPTGGTSGNIRFAIHTWETLSASVQGFGEFFDTKNINSFCILPLHHVSGLMQFIRSFITQGKIMVYPYSHLKKDILPSLNLEDFFISLVPTQLQLLLNLNPKFLSQFKTILLGGAPPWNSLLTKARDYKLNLSPTYGMTETASQIVTLKPENFLQGNNSTGQILPHAHITINQEKIIKIQAKSLYFGYYPNHENKQYLITDDLGYFDYKNYLHILGRNSQKIITGGENVFPKEVENVILETHLVKDIAIIGMPNEQWGEVVTAIYVPQDEKCDLNVIKDAIKQQLSPIKQPKHWIEVKQLPRNQQGKLNYQTLQKIASTYPRQENYL</sequence>
<dbReference type="InterPro" id="IPR042099">
    <property type="entry name" value="ANL_N_sf"/>
</dbReference>
<feature type="domain" description="AMP-dependent synthetase/ligase" evidence="3">
    <location>
        <begin position="118"/>
        <end position="294"/>
    </location>
</feature>
<dbReference type="Gene3D" id="3.40.50.12780">
    <property type="entry name" value="N-terminal domain of ligase-like"/>
    <property type="match status" value="1"/>
</dbReference>
<dbReference type="PANTHER" id="PTHR43201:SF5">
    <property type="entry name" value="MEDIUM-CHAIN ACYL-COA LIGASE ACSF2, MITOCHONDRIAL"/>
    <property type="match status" value="1"/>
</dbReference>
<dbReference type="EMBL" id="AAXW01000009">
    <property type="protein sequence ID" value="EAZ92001.1"/>
    <property type="molecule type" value="Genomic_DNA"/>
</dbReference>
<dbReference type="SUPFAM" id="SSF56801">
    <property type="entry name" value="Acetyl-CoA synthetase-like"/>
    <property type="match status" value="1"/>
</dbReference>
<dbReference type="InterPro" id="IPR045851">
    <property type="entry name" value="AMP-bd_C_sf"/>
</dbReference>
<evidence type="ECO:0000259" key="3">
    <source>
        <dbReference type="Pfam" id="PF00501"/>
    </source>
</evidence>
<dbReference type="eggNOG" id="COG0318">
    <property type="taxonomic scope" value="Bacteria"/>
</dbReference>
<feature type="domain" description="AMP-binding enzyme C-terminal" evidence="4">
    <location>
        <begin position="356"/>
        <end position="430"/>
    </location>
</feature>
<dbReference type="InterPro" id="IPR025110">
    <property type="entry name" value="AMP-bd_C"/>
</dbReference>
<comment type="similarity">
    <text evidence="1">Belongs to the ATP-dependent AMP-binding enzyme family.</text>
</comment>
<dbReference type="Gene3D" id="3.30.300.30">
    <property type="match status" value="1"/>
</dbReference>
<comment type="caution">
    <text evidence="5">The sequence shown here is derived from an EMBL/GenBank/DDBJ whole genome shotgun (WGS) entry which is preliminary data.</text>
</comment>
<dbReference type="Pfam" id="PF00501">
    <property type="entry name" value="AMP-binding"/>
    <property type="match status" value="1"/>
</dbReference>
<name>A3IN24_9CHRO</name>
<proteinExistence type="inferred from homology"/>
<evidence type="ECO:0000313" key="5">
    <source>
        <dbReference type="EMBL" id="EAZ92001.1"/>
    </source>
</evidence>
<dbReference type="GO" id="GO:0031956">
    <property type="term" value="F:medium-chain fatty acid-CoA ligase activity"/>
    <property type="evidence" value="ECO:0007669"/>
    <property type="project" value="TreeGrafter"/>
</dbReference>
<organism evidence="5 6">
    <name type="scientific">Crocosphaera chwakensis CCY0110</name>
    <dbReference type="NCBI Taxonomy" id="391612"/>
    <lineage>
        <taxon>Bacteria</taxon>
        <taxon>Bacillati</taxon>
        <taxon>Cyanobacteriota</taxon>
        <taxon>Cyanophyceae</taxon>
        <taxon>Oscillatoriophycideae</taxon>
        <taxon>Chroococcales</taxon>
        <taxon>Aphanothecaceae</taxon>
        <taxon>Crocosphaera</taxon>
        <taxon>Crocosphaera chwakensis</taxon>
    </lineage>
</organism>
<evidence type="ECO:0000313" key="6">
    <source>
        <dbReference type="Proteomes" id="UP000003781"/>
    </source>
</evidence>
<evidence type="ECO:0000259" key="4">
    <source>
        <dbReference type="Pfam" id="PF13193"/>
    </source>
</evidence>
<evidence type="ECO:0000256" key="2">
    <source>
        <dbReference type="ARBA" id="ARBA00022598"/>
    </source>
</evidence>
<protein>
    <submittedName>
        <fullName evidence="5">O-succinylbenzoic acid--CoA ligase</fullName>
    </submittedName>
</protein>
<reference evidence="5 6" key="1">
    <citation type="submission" date="2007-03" db="EMBL/GenBank/DDBJ databases">
        <authorList>
            <person name="Stal L."/>
            <person name="Ferriera S."/>
            <person name="Johnson J."/>
            <person name="Kravitz S."/>
            <person name="Beeson K."/>
            <person name="Sutton G."/>
            <person name="Rogers Y.-H."/>
            <person name="Friedman R."/>
            <person name="Frazier M."/>
            <person name="Venter J.C."/>
        </authorList>
    </citation>
    <scope>NUCLEOTIDE SEQUENCE [LARGE SCALE GENOMIC DNA]</scope>
    <source>
        <strain evidence="5 6">CCY0110</strain>
    </source>
</reference>
<dbReference type="GO" id="GO:0006631">
    <property type="term" value="P:fatty acid metabolic process"/>
    <property type="evidence" value="ECO:0007669"/>
    <property type="project" value="TreeGrafter"/>
</dbReference>
<dbReference type="PANTHER" id="PTHR43201">
    <property type="entry name" value="ACYL-COA SYNTHETASE"/>
    <property type="match status" value="1"/>
</dbReference>
<dbReference type="NCBIfam" id="NF005662">
    <property type="entry name" value="PRK07445.1-4"/>
    <property type="match status" value="1"/>
</dbReference>
<dbReference type="Proteomes" id="UP000003781">
    <property type="component" value="Unassembled WGS sequence"/>
</dbReference>
<dbReference type="OrthoDB" id="9765680at2"/>
<dbReference type="Pfam" id="PF13193">
    <property type="entry name" value="AMP-binding_C"/>
    <property type="match status" value="1"/>
</dbReference>
<dbReference type="InterPro" id="IPR000873">
    <property type="entry name" value="AMP-dep_synth/lig_dom"/>
</dbReference>
<accession>A3IN24</accession>
<keyword evidence="6" id="KW-1185">Reference proteome</keyword>